<protein>
    <submittedName>
        <fullName evidence="2">AbrB/MazE/SpoVT family DNA-binding domain-containing protein</fullName>
    </submittedName>
</protein>
<dbReference type="SUPFAM" id="SSF89447">
    <property type="entry name" value="AbrB/MazE/MraZ-like"/>
    <property type="match status" value="1"/>
</dbReference>
<dbReference type="InterPro" id="IPR037914">
    <property type="entry name" value="SpoVT-AbrB_sf"/>
</dbReference>
<name>A0A497EJW5_9CREN</name>
<reference evidence="2 3" key="1">
    <citation type="submission" date="2018-06" db="EMBL/GenBank/DDBJ databases">
        <title>Extensive metabolic versatility and redundancy in microbially diverse, dynamic hydrothermal sediments.</title>
        <authorList>
            <person name="Dombrowski N."/>
            <person name="Teske A."/>
            <person name="Baker B.J."/>
        </authorList>
    </citation>
    <scope>NUCLEOTIDE SEQUENCE [LARGE SCALE GENOMIC DNA]</scope>
    <source>
        <strain evidence="2">B66_G16</strain>
    </source>
</reference>
<gene>
    <name evidence="2" type="ORF">DRJ31_09695</name>
</gene>
<evidence type="ECO:0000313" key="2">
    <source>
        <dbReference type="EMBL" id="RLE46735.1"/>
    </source>
</evidence>
<dbReference type="Proteomes" id="UP000278475">
    <property type="component" value="Unassembled WGS sequence"/>
</dbReference>
<dbReference type="Pfam" id="PF04014">
    <property type="entry name" value="MazE_antitoxin"/>
    <property type="match status" value="1"/>
</dbReference>
<accession>A0A497EJW5</accession>
<keyword evidence="2" id="KW-0238">DNA-binding</keyword>
<sequence>MSERVLGLTKISKNMQTRIPKDAAEKLGVKEGDRVLWILEGERVYVKKAEIR</sequence>
<dbReference type="EMBL" id="QMQV01000168">
    <property type="protein sequence ID" value="RLE46735.1"/>
    <property type="molecule type" value="Genomic_DNA"/>
</dbReference>
<organism evidence="2 3">
    <name type="scientific">Thermoproteota archaeon</name>
    <dbReference type="NCBI Taxonomy" id="2056631"/>
    <lineage>
        <taxon>Archaea</taxon>
        <taxon>Thermoproteota</taxon>
    </lineage>
</organism>
<feature type="domain" description="SpoVT-AbrB" evidence="1">
    <location>
        <begin position="9"/>
        <end position="52"/>
    </location>
</feature>
<evidence type="ECO:0000259" key="1">
    <source>
        <dbReference type="SMART" id="SM00966"/>
    </source>
</evidence>
<dbReference type="GO" id="GO:0003677">
    <property type="term" value="F:DNA binding"/>
    <property type="evidence" value="ECO:0007669"/>
    <property type="project" value="UniProtKB-KW"/>
</dbReference>
<dbReference type="NCBIfam" id="TIGR01439">
    <property type="entry name" value="lp_hng_hel_AbrB"/>
    <property type="match status" value="1"/>
</dbReference>
<dbReference type="Gene3D" id="2.10.260.10">
    <property type="match status" value="1"/>
</dbReference>
<evidence type="ECO:0000313" key="3">
    <source>
        <dbReference type="Proteomes" id="UP000278475"/>
    </source>
</evidence>
<dbReference type="AlphaFoldDB" id="A0A497EJW5"/>
<dbReference type="InterPro" id="IPR007159">
    <property type="entry name" value="SpoVT-AbrB_dom"/>
</dbReference>
<dbReference type="SMART" id="SM00966">
    <property type="entry name" value="SpoVT_AbrB"/>
    <property type="match status" value="1"/>
</dbReference>
<proteinExistence type="predicted"/>
<comment type="caution">
    <text evidence="2">The sequence shown here is derived from an EMBL/GenBank/DDBJ whole genome shotgun (WGS) entry which is preliminary data.</text>
</comment>